<dbReference type="RefSeq" id="XP_060542359.1">
    <property type="nucleotide sequence ID" value="XM_060686376.1"/>
</dbReference>
<dbReference type="InterPro" id="IPR000337">
    <property type="entry name" value="GPCR_3"/>
</dbReference>
<protein>
    <submittedName>
        <fullName evidence="9">Vomeronasal type-2 receptor 1-like</fullName>
    </submittedName>
</protein>
<evidence type="ECO:0000256" key="4">
    <source>
        <dbReference type="ARBA" id="ARBA00023136"/>
    </source>
</evidence>
<dbReference type="Pfam" id="PF01094">
    <property type="entry name" value="ANF_receptor"/>
    <property type="match status" value="1"/>
</dbReference>
<evidence type="ECO:0000256" key="5">
    <source>
        <dbReference type="ARBA" id="ARBA00023170"/>
    </source>
</evidence>
<evidence type="ECO:0000313" key="9">
    <source>
        <dbReference type="RefSeq" id="XP_060542359.1"/>
    </source>
</evidence>
<dbReference type="PANTHER" id="PTHR24061:SF599">
    <property type="entry name" value="G-PROTEIN COUPLED RECEPTORS FAMILY 3 PROFILE DOMAIN-CONTAINING PROTEIN"/>
    <property type="match status" value="1"/>
</dbReference>
<name>A0ABM3Z1V9_PANGU</name>
<proteinExistence type="predicted"/>
<evidence type="ECO:0000313" key="8">
    <source>
        <dbReference type="Proteomes" id="UP001652622"/>
    </source>
</evidence>
<evidence type="ECO:0000256" key="1">
    <source>
        <dbReference type="ARBA" id="ARBA00004141"/>
    </source>
</evidence>
<dbReference type="PRINTS" id="PR00248">
    <property type="entry name" value="GPCRMGR"/>
</dbReference>
<evidence type="ECO:0000256" key="2">
    <source>
        <dbReference type="ARBA" id="ARBA00022692"/>
    </source>
</evidence>
<keyword evidence="8" id="KW-1185">Reference proteome</keyword>
<accession>A0ABM3Z1V9</accession>
<dbReference type="Proteomes" id="UP001652622">
    <property type="component" value="Unplaced"/>
</dbReference>
<reference evidence="9" key="1">
    <citation type="submission" date="2025-08" db="UniProtKB">
        <authorList>
            <consortium name="RefSeq"/>
        </authorList>
    </citation>
    <scope>IDENTIFICATION</scope>
    <source>
        <tissue evidence="9">Blood</tissue>
    </source>
</reference>
<keyword evidence="6" id="KW-0325">Glycoprotein</keyword>
<evidence type="ECO:0000256" key="6">
    <source>
        <dbReference type="ARBA" id="ARBA00023180"/>
    </source>
</evidence>
<keyword evidence="3" id="KW-1133">Transmembrane helix</keyword>
<gene>
    <name evidence="9" type="primary">LOC117660407</name>
</gene>
<dbReference type="GeneID" id="117660407"/>
<evidence type="ECO:0000259" key="7">
    <source>
        <dbReference type="Pfam" id="PF01094"/>
    </source>
</evidence>
<dbReference type="InterPro" id="IPR028082">
    <property type="entry name" value="Peripla_BP_I"/>
</dbReference>
<dbReference type="PANTHER" id="PTHR24061">
    <property type="entry name" value="CALCIUM-SENSING RECEPTOR-RELATED"/>
    <property type="match status" value="1"/>
</dbReference>
<keyword evidence="4" id="KW-0472">Membrane</keyword>
<dbReference type="InterPro" id="IPR000068">
    <property type="entry name" value="GPCR_3_Ca_sens_rcpt-rel"/>
</dbReference>
<sequence>MDFRKAPSSDLFDEILVMTPIYQHFLALEFTIKEINEDPQILPNLTLGFHIYNSYFSASWTYHASLELFSAQDEFIPNYNCDIQNRIIAVIGGPTIEVCLHTATILSLYKVPQREICFAFTAKFPAMTYFNSFDELIREAVEIYKVAMTSTANVVIVHGEMDDMILLRFFPLISQFEKMPVWRKSRVWVLTAQMEFTSLPLLKAVKIDFLHGALSFAIHTEEVLGFHEFLQMKNPTLAKKDSFIKVFWENAFECSFPNSMTSEEDRVTCTGQEKLETLPTSIFEMRMTSQSYNVYNAVYVVAHALGDLFASVLNYRAGKHVTELNLRKQKLWELNHLMRRISFNNSAGGKVSFNQNGELETGFNIINWITFPNQSFQRVKVGRLDPRNPRKKCSPLLRNLLCGQAYLTR</sequence>
<dbReference type="SUPFAM" id="SSF53822">
    <property type="entry name" value="Periplasmic binding protein-like I"/>
    <property type="match status" value="1"/>
</dbReference>
<dbReference type="Gene3D" id="3.40.50.2300">
    <property type="match status" value="3"/>
</dbReference>
<keyword evidence="5" id="KW-0675">Receptor</keyword>
<feature type="domain" description="Receptor ligand binding region" evidence="7">
    <location>
        <begin position="116"/>
        <end position="369"/>
    </location>
</feature>
<keyword evidence="2" id="KW-0812">Transmembrane</keyword>
<organism evidence="8 9">
    <name type="scientific">Pantherophis guttatus</name>
    <name type="common">Corn snake</name>
    <name type="synonym">Elaphe guttata</name>
    <dbReference type="NCBI Taxonomy" id="94885"/>
    <lineage>
        <taxon>Eukaryota</taxon>
        <taxon>Metazoa</taxon>
        <taxon>Chordata</taxon>
        <taxon>Craniata</taxon>
        <taxon>Vertebrata</taxon>
        <taxon>Euteleostomi</taxon>
        <taxon>Lepidosauria</taxon>
        <taxon>Squamata</taxon>
        <taxon>Bifurcata</taxon>
        <taxon>Unidentata</taxon>
        <taxon>Episquamata</taxon>
        <taxon>Toxicofera</taxon>
        <taxon>Serpentes</taxon>
        <taxon>Colubroidea</taxon>
        <taxon>Colubridae</taxon>
        <taxon>Colubrinae</taxon>
        <taxon>Pantherophis</taxon>
    </lineage>
</organism>
<comment type="subcellular location">
    <subcellularLocation>
        <location evidence="1">Membrane</location>
        <topology evidence="1">Multi-pass membrane protein</topology>
    </subcellularLocation>
</comment>
<dbReference type="InterPro" id="IPR001828">
    <property type="entry name" value="ANF_lig-bd_rcpt"/>
</dbReference>
<evidence type="ECO:0000256" key="3">
    <source>
        <dbReference type="ARBA" id="ARBA00022989"/>
    </source>
</evidence>